<reference evidence="1 2" key="1">
    <citation type="journal article" date="2011" name="Genome Res.">
        <title>Chromosome and gene copy number variation allow major structural change between species and strains of Leishmania.</title>
        <authorList>
            <person name="Rogers M.B."/>
            <person name="Hilley J.D."/>
            <person name="Dickens N.J."/>
            <person name="Wilkes J."/>
            <person name="Bates P.A."/>
            <person name="Depledge D.P."/>
            <person name="Harris D."/>
            <person name="Her Y."/>
            <person name="Herzyk P."/>
            <person name="Imamura H."/>
            <person name="Otto T.D."/>
            <person name="Sanders M."/>
            <person name="Seeger K."/>
            <person name="Dujardin J.C."/>
            <person name="Berriman M."/>
            <person name="Smith D.F."/>
            <person name="Hertz-Fowler C."/>
            <person name="Mottram J.C."/>
        </authorList>
    </citation>
    <scope>NUCLEOTIDE SEQUENCE [LARGE SCALE GENOMIC DNA]</scope>
    <source>
        <strain evidence="1 2">MHOM/GT/2001/U1103</strain>
    </source>
</reference>
<accession>E9B1H6</accession>
<keyword evidence="2" id="KW-1185">Reference proteome</keyword>
<dbReference type="KEGG" id="lmi:LMXM_30_0255"/>
<dbReference type="OrthoDB" id="10395441at2759"/>
<proteinExistence type="predicted"/>
<dbReference type="GeneID" id="13451760"/>
<sequence length="114" mass="12770">PLAVVLRRSGRFQCRATVRYYKARVTAEPCAAIAGLDAAVFSFGRGERCGKAPEKLARSDQIFDHLILATAVSATEWAERYQCVSDFNELVTAVQKELPSRRSLRLLPAPCWWL</sequence>
<dbReference type="EMBL" id="FR799583">
    <property type="protein sequence ID" value="CBZ29082.1"/>
    <property type="molecule type" value="Genomic_DNA"/>
</dbReference>
<dbReference type="AlphaFoldDB" id="E9B1H6"/>
<dbReference type="VEuPathDB" id="TriTrypDB:LmxM.30.0255"/>
<dbReference type="OMA" id="CAERCGT"/>
<dbReference type="Proteomes" id="UP000007259">
    <property type="component" value="Chromosome 30"/>
</dbReference>
<dbReference type="RefSeq" id="XP_003877547.1">
    <property type="nucleotide sequence ID" value="XM_003877498.1"/>
</dbReference>
<protein>
    <submittedName>
        <fullName evidence="1">Uncharacterized protein</fullName>
    </submittedName>
</protein>
<feature type="non-terminal residue" evidence="1">
    <location>
        <position position="1"/>
    </location>
</feature>
<gene>
    <name evidence="1" type="ORF">LMXM_30_0255</name>
</gene>
<name>E9B1H6_LEIMU</name>
<evidence type="ECO:0000313" key="1">
    <source>
        <dbReference type="EMBL" id="CBZ29082.1"/>
    </source>
</evidence>
<evidence type="ECO:0000313" key="2">
    <source>
        <dbReference type="Proteomes" id="UP000007259"/>
    </source>
</evidence>
<organism evidence="1 2">
    <name type="scientific">Leishmania mexicana (strain MHOM/GT/2001/U1103)</name>
    <dbReference type="NCBI Taxonomy" id="929439"/>
    <lineage>
        <taxon>Eukaryota</taxon>
        <taxon>Discoba</taxon>
        <taxon>Euglenozoa</taxon>
        <taxon>Kinetoplastea</taxon>
        <taxon>Metakinetoplastina</taxon>
        <taxon>Trypanosomatida</taxon>
        <taxon>Trypanosomatidae</taxon>
        <taxon>Leishmaniinae</taxon>
        <taxon>Leishmania</taxon>
    </lineage>
</organism>